<comment type="subcellular location">
    <subcellularLocation>
        <location evidence="3">Cytoplasm</location>
    </subcellularLocation>
</comment>
<evidence type="ECO:0000256" key="1">
    <source>
        <dbReference type="ARBA" id="ARBA00005912"/>
    </source>
</evidence>
<gene>
    <name evidence="3" type="primary">frr</name>
    <name evidence="5" type="ORF">BCY86_04645</name>
</gene>
<dbReference type="KEGG" id="pabo:BCY86_04645"/>
<dbReference type="InterPro" id="IPR023584">
    <property type="entry name" value="Ribosome_recyc_fac_dom"/>
</dbReference>
<evidence type="ECO:0000313" key="6">
    <source>
        <dbReference type="Proteomes" id="UP000185544"/>
    </source>
</evidence>
<accession>A0A1L6MZD9</accession>
<dbReference type="Proteomes" id="UP000185544">
    <property type="component" value="Chromosome"/>
</dbReference>
<keyword evidence="6" id="KW-1185">Reference proteome</keyword>
<comment type="function">
    <text evidence="3">Responsible for the release of ribosomes from messenger RNA at the termination of protein biosynthesis. May increase the efficiency of translation by recycling ribosomes from one round of translation to another.</text>
</comment>
<dbReference type="GO" id="GO:0043023">
    <property type="term" value="F:ribosomal large subunit binding"/>
    <property type="evidence" value="ECO:0007669"/>
    <property type="project" value="TreeGrafter"/>
</dbReference>
<dbReference type="Pfam" id="PF01765">
    <property type="entry name" value="RRF"/>
    <property type="match status" value="1"/>
</dbReference>
<evidence type="ECO:0000256" key="2">
    <source>
        <dbReference type="ARBA" id="ARBA00022917"/>
    </source>
</evidence>
<dbReference type="GO" id="GO:0006415">
    <property type="term" value="P:translational termination"/>
    <property type="evidence" value="ECO:0007669"/>
    <property type="project" value="UniProtKB-UniRule"/>
</dbReference>
<keyword evidence="3" id="KW-0963">Cytoplasm</keyword>
<evidence type="ECO:0000313" key="5">
    <source>
        <dbReference type="EMBL" id="APS00892.1"/>
    </source>
</evidence>
<dbReference type="RefSeq" id="WP_075277589.1">
    <property type="nucleotide sequence ID" value="NZ_CP016908.1"/>
</dbReference>
<dbReference type="AlphaFoldDB" id="A0A1L6MZD9"/>
<dbReference type="HAMAP" id="MF_00040">
    <property type="entry name" value="RRF"/>
    <property type="match status" value="1"/>
</dbReference>
<dbReference type="NCBIfam" id="TIGR00496">
    <property type="entry name" value="frr"/>
    <property type="match status" value="1"/>
</dbReference>
<dbReference type="EMBL" id="CP016908">
    <property type="protein sequence ID" value="APS00892.1"/>
    <property type="molecule type" value="Genomic_DNA"/>
</dbReference>
<keyword evidence="2 3" id="KW-0648">Protein biosynthesis</keyword>
<dbReference type="InterPro" id="IPR036191">
    <property type="entry name" value="RRF_sf"/>
</dbReference>
<dbReference type="PANTHER" id="PTHR20982:SF3">
    <property type="entry name" value="MITOCHONDRIAL RIBOSOME RECYCLING FACTOR PSEUDO 1"/>
    <property type="match status" value="1"/>
</dbReference>
<dbReference type="PANTHER" id="PTHR20982">
    <property type="entry name" value="RIBOSOME RECYCLING FACTOR"/>
    <property type="match status" value="1"/>
</dbReference>
<dbReference type="Gene3D" id="3.30.1360.40">
    <property type="match status" value="1"/>
</dbReference>
<evidence type="ECO:0000259" key="4">
    <source>
        <dbReference type="Pfam" id="PF01765"/>
    </source>
</evidence>
<reference evidence="5 6" key="1">
    <citation type="submission" date="2016-08" db="EMBL/GenBank/DDBJ databases">
        <title>Identification and validation of antigenic proteins from Pajaroellobacter abortibovis using de-novo genome sequence assembly and reverse vaccinology.</title>
        <authorList>
            <person name="Welly B.T."/>
            <person name="Miller M.R."/>
            <person name="Stott J.L."/>
            <person name="Blanchard M.T."/>
            <person name="Islas-Trejo A.D."/>
            <person name="O'Rourke S.M."/>
            <person name="Young A.E."/>
            <person name="Medrano J.F."/>
            <person name="Van Eenennaam A.L."/>
        </authorList>
    </citation>
    <scope>NUCLEOTIDE SEQUENCE [LARGE SCALE GENOMIC DNA]</scope>
    <source>
        <strain evidence="5 6">BTF92-0548A/99-0131</strain>
    </source>
</reference>
<dbReference type="SUPFAM" id="SSF55194">
    <property type="entry name" value="Ribosome recycling factor, RRF"/>
    <property type="match status" value="1"/>
</dbReference>
<proteinExistence type="inferred from homology"/>
<sequence>MSHTIHEELSRAIAKAYEAFRRELGELQGGRAQASLLERIRVNYYGVLTPLVQIVHLTIPEARTILIKPFDRSQIKGIEKAICEASLGLDHQVEADCIRVRIPPVTEQRRKELIKIVRKYGEECKISIRKARHDALNKLQQLQTDGVLSEDEAGRLKKKVEEKISDSNKEVDVIVVKKEKDILEV</sequence>
<protein>
    <recommendedName>
        <fullName evidence="3">Ribosome-recycling factor</fullName>
        <shortName evidence="3">RRF</shortName>
    </recommendedName>
    <alternativeName>
        <fullName evidence="3">Ribosome-releasing factor</fullName>
    </alternativeName>
</protein>
<organism evidence="5 6">
    <name type="scientific">Pajaroellobacter abortibovis</name>
    <dbReference type="NCBI Taxonomy" id="1882918"/>
    <lineage>
        <taxon>Bacteria</taxon>
        <taxon>Pseudomonadati</taxon>
        <taxon>Myxococcota</taxon>
        <taxon>Polyangia</taxon>
        <taxon>Polyangiales</taxon>
        <taxon>Polyangiaceae</taxon>
    </lineage>
</organism>
<dbReference type="STRING" id="1882918.BCY86_04645"/>
<name>A0A1L6MZD9_9BACT</name>
<dbReference type="Gene3D" id="1.10.132.20">
    <property type="entry name" value="Ribosome-recycling factor"/>
    <property type="match status" value="1"/>
</dbReference>
<comment type="similarity">
    <text evidence="1 3">Belongs to the RRF family.</text>
</comment>
<dbReference type="InterPro" id="IPR002661">
    <property type="entry name" value="Ribosome_recyc_fac"/>
</dbReference>
<dbReference type="GO" id="GO:0005737">
    <property type="term" value="C:cytoplasm"/>
    <property type="evidence" value="ECO:0007669"/>
    <property type="project" value="UniProtKB-SubCell"/>
</dbReference>
<evidence type="ECO:0000256" key="3">
    <source>
        <dbReference type="HAMAP-Rule" id="MF_00040"/>
    </source>
</evidence>
<feature type="domain" description="Ribosome recycling factor" evidence="4">
    <location>
        <begin position="20"/>
        <end position="183"/>
    </location>
</feature>
<dbReference type="FunFam" id="3.30.1360.40:FF:000001">
    <property type="entry name" value="Ribosome-recycling factor"/>
    <property type="match status" value="1"/>
</dbReference>